<dbReference type="RefSeq" id="WP_135291849.1">
    <property type="nucleotide sequence ID" value="NZ_QUZU01000049.1"/>
</dbReference>
<feature type="domain" description="G" evidence="1">
    <location>
        <begin position="31"/>
        <end position="122"/>
    </location>
</feature>
<dbReference type="InterPro" id="IPR027417">
    <property type="entry name" value="P-loop_NTPase"/>
</dbReference>
<gene>
    <name evidence="2" type="ORF">DYL59_26775</name>
</gene>
<sequence length="289" mass="31820">MDQAELYIDALEAECKRLKQQHTEAGPTKPRIAAWGLVKAGKSSLLNMLGGHVEQEYFATGAVRTTRVNQQLELEHFVLVDTPGLGIEHSDTQQAMQGLDIADIVLFVHAPPGELDEEQITLLLKLHEVLGDALQERLVMVFSLKDKDQNGAMAQVRECVEGQVLRCLGFQPTCFEVSSRRYQRGVTLGREGMQAKSGIPQLALHLEQLSTELVSSLATARQQRLLQRGVELCAVLDEAIEREQFQSQALSAPYGHKASAFIELMSSVQSSFAAKTAELKAAREALNSL</sequence>
<dbReference type="SUPFAM" id="SSF52540">
    <property type="entry name" value="P-loop containing nucleoside triphosphate hydrolases"/>
    <property type="match status" value="1"/>
</dbReference>
<reference evidence="2 3" key="1">
    <citation type="journal article" date="2019" name="Syst. Appl. Microbiol.">
        <title>New species of pathogenic Pseudomonas isolated from citrus in Tunisia: Proposal of Pseudomonas kairouanensis sp. nov. and Pseudomonas nabeulensis sp. nov.</title>
        <authorList>
            <person name="Oueslati M."/>
            <person name="Mulet M."/>
            <person name="Gomila M."/>
            <person name="Berge O."/>
            <person name="Hajlaoui M.R."/>
            <person name="Lalucat J."/>
            <person name="Sadfi-Zouaoui N."/>
            <person name="Garcia-Valdes E."/>
        </authorList>
    </citation>
    <scope>NUCLEOTIDE SEQUENCE [LARGE SCALE GENOMIC DNA]</scope>
    <source>
        <strain evidence="2 3">KC12</strain>
    </source>
</reference>
<dbReference type="EMBL" id="QUZU01000049">
    <property type="protein sequence ID" value="TFY85113.1"/>
    <property type="molecule type" value="Genomic_DNA"/>
</dbReference>
<name>A0A4Z0AFL4_9PSED</name>
<dbReference type="AlphaFoldDB" id="A0A4Z0AFL4"/>
<dbReference type="InterPro" id="IPR006073">
    <property type="entry name" value="GTP-bd"/>
</dbReference>
<accession>A0A4Z0AFL4</accession>
<evidence type="ECO:0000259" key="1">
    <source>
        <dbReference type="Pfam" id="PF01926"/>
    </source>
</evidence>
<dbReference type="Gene3D" id="3.40.50.300">
    <property type="entry name" value="P-loop containing nucleotide triphosphate hydrolases"/>
    <property type="match status" value="1"/>
</dbReference>
<comment type="caution">
    <text evidence="2">The sequence shown here is derived from an EMBL/GenBank/DDBJ whole genome shotgun (WGS) entry which is preliminary data.</text>
</comment>
<organism evidence="2 3">
    <name type="scientific">Pseudomonas kairouanensis</name>
    <dbReference type="NCBI Taxonomy" id="2293832"/>
    <lineage>
        <taxon>Bacteria</taxon>
        <taxon>Pseudomonadati</taxon>
        <taxon>Pseudomonadota</taxon>
        <taxon>Gammaproteobacteria</taxon>
        <taxon>Pseudomonadales</taxon>
        <taxon>Pseudomonadaceae</taxon>
        <taxon>Pseudomonas</taxon>
    </lineage>
</organism>
<protein>
    <submittedName>
        <fullName evidence="2">GTPase</fullName>
    </submittedName>
</protein>
<dbReference type="OrthoDB" id="9180582at2"/>
<evidence type="ECO:0000313" key="2">
    <source>
        <dbReference type="EMBL" id="TFY85113.1"/>
    </source>
</evidence>
<keyword evidence="3" id="KW-1185">Reference proteome</keyword>
<dbReference type="GO" id="GO:0005525">
    <property type="term" value="F:GTP binding"/>
    <property type="evidence" value="ECO:0007669"/>
    <property type="project" value="InterPro"/>
</dbReference>
<dbReference type="Pfam" id="PF01926">
    <property type="entry name" value="MMR_HSR1"/>
    <property type="match status" value="1"/>
</dbReference>
<proteinExistence type="predicted"/>
<dbReference type="Proteomes" id="UP000297391">
    <property type="component" value="Unassembled WGS sequence"/>
</dbReference>
<evidence type="ECO:0000313" key="3">
    <source>
        <dbReference type="Proteomes" id="UP000297391"/>
    </source>
</evidence>